<feature type="region of interest" description="Disordered" evidence="1">
    <location>
        <begin position="1"/>
        <end position="59"/>
    </location>
</feature>
<gene>
    <name evidence="2" type="ORF">M422DRAFT_254267</name>
</gene>
<feature type="region of interest" description="Disordered" evidence="1">
    <location>
        <begin position="80"/>
        <end position="150"/>
    </location>
</feature>
<dbReference type="Proteomes" id="UP000054279">
    <property type="component" value="Unassembled WGS sequence"/>
</dbReference>
<dbReference type="EMBL" id="KN837129">
    <property type="protein sequence ID" value="KIJ42488.1"/>
    <property type="molecule type" value="Genomic_DNA"/>
</dbReference>
<name>A0A0C9UHG5_SPHS4</name>
<proteinExistence type="predicted"/>
<protein>
    <submittedName>
        <fullName evidence="2">Uncharacterized protein</fullName>
    </submittedName>
</protein>
<feature type="non-terminal residue" evidence="2">
    <location>
        <position position="150"/>
    </location>
</feature>
<dbReference type="HOGENOM" id="CLU_1745002_0_0_1"/>
<feature type="compositionally biased region" description="Basic and acidic residues" evidence="1">
    <location>
        <begin position="135"/>
        <end position="150"/>
    </location>
</feature>
<evidence type="ECO:0000256" key="1">
    <source>
        <dbReference type="SAM" id="MobiDB-lite"/>
    </source>
</evidence>
<evidence type="ECO:0000313" key="3">
    <source>
        <dbReference type="Proteomes" id="UP000054279"/>
    </source>
</evidence>
<feature type="compositionally biased region" description="Polar residues" evidence="1">
    <location>
        <begin position="108"/>
        <end position="127"/>
    </location>
</feature>
<organism evidence="2 3">
    <name type="scientific">Sphaerobolus stellatus (strain SS14)</name>
    <dbReference type="NCBI Taxonomy" id="990650"/>
    <lineage>
        <taxon>Eukaryota</taxon>
        <taxon>Fungi</taxon>
        <taxon>Dikarya</taxon>
        <taxon>Basidiomycota</taxon>
        <taxon>Agaricomycotina</taxon>
        <taxon>Agaricomycetes</taxon>
        <taxon>Phallomycetidae</taxon>
        <taxon>Geastrales</taxon>
        <taxon>Sphaerobolaceae</taxon>
        <taxon>Sphaerobolus</taxon>
    </lineage>
</organism>
<feature type="compositionally biased region" description="Low complexity" evidence="1">
    <location>
        <begin position="38"/>
        <end position="57"/>
    </location>
</feature>
<accession>A0A0C9UHG5</accession>
<dbReference type="AlphaFoldDB" id="A0A0C9UHG5"/>
<reference evidence="2 3" key="1">
    <citation type="submission" date="2014-06" db="EMBL/GenBank/DDBJ databases">
        <title>Evolutionary Origins and Diversification of the Mycorrhizal Mutualists.</title>
        <authorList>
            <consortium name="DOE Joint Genome Institute"/>
            <consortium name="Mycorrhizal Genomics Consortium"/>
            <person name="Kohler A."/>
            <person name="Kuo A."/>
            <person name="Nagy L.G."/>
            <person name="Floudas D."/>
            <person name="Copeland A."/>
            <person name="Barry K.W."/>
            <person name="Cichocki N."/>
            <person name="Veneault-Fourrey C."/>
            <person name="LaButti K."/>
            <person name="Lindquist E.A."/>
            <person name="Lipzen A."/>
            <person name="Lundell T."/>
            <person name="Morin E."/>
            <person name="Murat C."/>
            <person name="Riley R."/>
            <person name="Ohm R."/>
            <person name="Sun H."/>
            <person name="Tunlid A."/>
            <person name="Henrissat B."/>
            <person name="Grigoriev I.V."/>
            <person name="Hibbett D.S."/>
            <person name="Martin F."/>
        </authorList>
    </citation>
    <scope>NUCLEOTIDE SEQUENCE [LARGE SCALE GENOMIC DNA]</scope>
    <source>
        <strain evidence="2 3">SS14</strain>
    </source>
</reference>
<evidence type="ECO:0000313" key="2">
    <source>
        <dbReference type="EMBL" id="KIJ42488.1"/>
    </source>
</evidence>
<keyword evidence="3" id="KW-1185">Reference proteome</keyword>
<sequence>MPLKKKAKKNKDLPADNLVENPPSSYPVPGRPSSNFGTPSEPSEPSAPSVPSTTSPEQCIRQIRPRRNATGAQYQDAIFRISKEKESGAIRGTRQRAPDLTPSRPVAATSTRVTRLQQPIASDQNDTLPKPPTKATEERARKQRERNRVQ</sequence>